<evidence type="ECO:0000256" key="5">
    <source>
        <dbReference type="ARBA" id="ARBA00022825"/>
    </source>
</evidence>
<dbReference type="PANTHER" id="PTHR10381">
    <property type="entry name" value="ATP-DEPENDENT CLP PROTEASE PROTEOLYTIC SUBUNIT"/>
    <property type="match status" value="1"/>
</dbReference>
<keyword evidence="5" id="KW-0720">Serine protease</keyword>
<dbReference type="PRINTS" id="PR00127">
    <property type="entry name" value="CLPPROTEASEP"/>
</dbReference>
<dbReference type="GO" id="GO:0009368">
    <property type="term" value="C:endopeptidase Clp complex"/>
    <property type="evidence" value="ECO:0007669"/>
    <property type="project" value="TreeGrafter"/>
</dbReference>
<evidence type="ECO:0000256" key="4">
    <source>
        <dbReference type="ARBA" id="ARBA00022801"/>
    </source>
</evidence>
<dbReference type="GO" id="GO:0004176">
    <property type="term" value="F:ATP-dependent peptidase activity"/>
    <property type="evidence" value="ECO:0007669"/>
    <property type="project" value="InterPro"/>
</dbReference>
<comment type="caution">
    <text evidence="7">The sequence shown here is derived from an EMBL/GenBank/DDBJ whole genome shotgun (WGS) entry which is preliminary data.</text>
</comment>
<dbReference type="SUPFAM" id="SSF52096">
    <property type="entry name" value="ClpP/crotonase"/>
    <property type="match status" value="1"/>
</dbReference>
<dbReference type="AlphaFoldDB" id="A0AB73HD99"/>
<sequence>MKKFWEMHQKDNSDEVSIYIYGPITSEKWDENDTTAVSFQKDLQSLGDVEKINLYINSPGGSVFEGIAIGNMLQRHHAKVTAHVDALAASIASVIVASCDEVIMPENSMLMIHNPWSRVIGNAKEIRKEADDLDRIGQASVITYLAKSGDKLDEEQIKVIMDEETWLSAEEAFDLGLCDKVTKANQIAACINEELFEKYSKVPEKLMHKETSYQLEDIDKLRTKIKNENAFIGAYVEGIINENTI</sequence>
<keyword evidence="3 7" id="KW-0645">Protease</keyword>
<dbReference type="Pfam" id="PF00574">
    <property type="entry name" value="CLP_protease"/>
    <property type="match status" value="1"/>
</dbReference>
<dbReference type="GO" id="GO:0006515">
    <property type="term" value="P:protein quality control for misfolded or incompletely synthesized proteins"/>
    <property type="evidence" value="ECO:0007669"/>
    <property type="project" value="TreeGrafter"/>
</dbReference>
<dbReference type="InterPro" id="IPR001907">
    <property type="entry name" value="ClpP"/>
</dbReference>
<dbReference type="Proteomes" id="UP000552309">
    <property type="component" value="Unassembled WGS sequence"/>
</dbReference>
<dbReference type="GO" id="GO:0004252">
    <property type="term" value="F:serine-type endopeptidase activity"/>
    <property type="evidence" value="ECO:0007669"/>
    <property type="project" value="InterPro"/>
</dbReference>
<keyword evidence="2" id="KW-0963">Cytoplasm</keyword>
<evidence type="ECO:0000256" key="3">
    <source>
        <dbReference type="ARBA" id="ARBA00022670"/>
    </source>
</evidence>
<evidence type="ECO:0000313" key="8">
    <source>
        <dbReference type="Proteomes" id="UP000552309"/>
    </source>
</evidence>
<dbReference type="GO" id="GO:0051117">
    <property type="term" value="F:ATPase binding"/>
    <property type="evidence" value="ECO:0007669"/>
    <property type="project" value="TreeGrafter"/>
</dbReference>
<keyword evidence="4" id="KW-0378">Hydrolase</keyword>
<evidence type="ECO:0000256" key="6">
    <source>
        <dbReference type="RuleBase" id="RU003567"/>
    </source>
</evidence>
<gene>
    <name evidence="7" type="ORF">HCA89_11060</name>
</gene>
<evidence type="ECO:0000313" key="7">
    <source>
        <dbReference type="EMBL" id="MBC2142852.1"/>
    </source>
</evidence>
<dbReference type="Gene3D" id="3.90.226.10">
    <property type="entry name" value="2-enoyl-CoA Hydratase, Chain A, domain 1"/>
    <property type="match status" value="1"/>
</dbReference>
<evidence type="ECO:0000256" key="2">
    <source>
        <dbReference type="ARBA" id="ARBA00022490"/>
    </source>
</evidence>
<protein>
    <recommendedName>
        <fullName evidence="6">ATP-dependent Clp protease proteolytic subunit</fullName>
    </recommendedName>
</protein>
<evidence type="ECO:0000256" key="1">
    <source>
        <dbReference type="ARBA" id="ARBA00007039"/>
    </source>
</evidence>
<dbReference type="InterPro" id="IPR029045">
    <property type="entry name" value="ClpP/crotonase-like_dom_sf"/>
</dbReference>
<dbReference type="CDD" id="cd07016">
    <property type="entry name" value="S14_ClpP_1"/>
    <property type="match status" value="1"/>
</dbReference>
<dbReference type="InterPro" id="IPR023562">
    <property type="entry name" value="ClpP/TepA"/>
</dbReference>
<dbReference type="RefSeq" id="WP_185543629.1">
    <property type="nucleotide sequence ID" value="NZ_JAARXV010000005.1"/>
</dbReference>
<dbReference type="EMBL" id="JAARXV010000005">
    <property type="protein sequence ID" value="MBC2142852.1"/>
    <property type="molecule type" value="Genomic_DNA"/>
</dbReference>
<proteinExistence type="inferred from homology"/>
<dbReference type="PANTHER" id="PTHR10381:SF70">
    <property type="entry name" value="ATP-DEPENDENT CLP PROTEASE PROTEOLYTIC SUBUNIT"/>
    <property type="match status" value="1"/>
</dbReference>
<name>A0AB73HD99_LISIO</name>
<organism evidence="7 8">
    <name type="scientific">Listeria innocua</name>
    <dbReference type="NCBI Taxonomy" id="1642"/>
    <lineage>
        <taxon>Bacteria</taxon>
        <taxon>Bacillati</taxon>
        <taxon>Bacillota</taxon>
        <taxon>Bacilli</taxon>
        <taxon>Bacillales</taxon>
        <taxon>Listeriaceae</taxon>
        <taxon>Listeria</taxon>
    </lineage>
</organism>
<dbReference type="NCBIfam" id="NF045542">
    <property type="entry name" value="Clp_rel_HeadMat"/>
    <property type="match status" value="1"/>
</dbReference>
<comment type="similarity">
    <text evidence="1 6">Belongs to the peptidase S14 family.</text>
</comment>
<reference evidence="7 8" key="1">
    <citation type="submission" date="2020-03" db="EMBL/GenBank/DDBJ databases">
        <title>Soil Listeria distribution.</title>
        <authorList>
            <person name="Liao J."/>
            <person name="Wiedmann M."/>
        </authorList>
    </citation>
    <scope>NUCLEOTIDE SEQUENCE [LARGE SCALE GENOMIC DNA]</scope>
    <source>
        <strain evidence="7 8">FSL L7-0297</strain>
    </source>
</reference>
<accession>A0AB73HD99</accession>